<dbReference type="InterPro" id="IPR021109">
    <property type="entry name" value="Peptidase_aspartic_dom_sf"/>
</dbReference>
<dbReference type="AlphaFoldDB" id="A0A381XKH2"/>
<accession>A0A381XKH2</accession>
<organism evidence="1">
    <name type="scientific">marine metagenome</name>
    <dbReference type="NCBI Taxonomy" id="408172"/>
    <lineage>
        <taxon>unclassified sequences</taxon>
        <taxon>metagenomes</taxon>
        <taxon>ecological metagenomes</taxon>
    </lineage>
</organism>
<evidence type="ECO:0000313" key="1">
    <source>
        <dbReference type="EMBL" id="SVA65228.1"/>
    </source>
</evidence>
<gene>
    <name evidence="1" type="ORF">METZ01_LOCUS118082</name>
</gene>
<dbReference type="Gene3D" id="2.40.70.10">
    <property type="entry name" value="Acid Proteases"/>
    <property type="match status" value="1"/>
</dbReference>
<name>A0A381XKH2_9ZZZZ</name>
<dbReference type="EMBL" id="UINC01015503">
    <property type="protein sequence ID" value="SVA65228.1"/>
    <property type="molecule type" value="Genomic_DNA"/>
</dbReference>
<protein>
    <recommendedName>
        <fullName evidence="2">Peptidase A2 domain-containing protein</fullName>
    </recommendedName>
</protein>
<sequence>MAFGSLVLASAQPASGQLPPGARTPTRAEIERTVPPIGRDVPFHLVDGFIMVEGAVNGESGFYMLDTGSPFALFLNNHLLTLGPSRQIASGSAGSGQRVVVLAHENVNSLTLWGDVRFRDVGWAQSADFGFIEQGIVPQYLGFIGHGILKNFEFTIDYDRSNLFFSRLDPDGDALVSRVQPEDVHATLSFACRDCDGQYDQIPFRLGEIPLTLGIDTGNSGGQLTLTEQTKAALEHSGHLTAQGESYTLEGLEYEEASFSVDGLRVMVGETDGGTLGYSLLQQFKTVWNYQLGTLVLVR</sequence>
<proteinExistence type="predicted"/>
<reference evidence="1" key="1">
    <citation type="submission" date="2018-05" db="EMBL/GenBank/DDBJ databases">
        <authorList>
            <person name="Lanie J.A."/>
            <person name="Ng W.-L."/>
            <person name="Kazmierczak K.M."/>
            <person name="Andrzejewski T.M."/>
            <person name="Davidsen T.M."/>
            <person name="Wayne K.J."/>
            <person name="Tettelin H."/>
            <person name="Glass J.I."/>
            <person name="Rusch D."/>
            <person name="Podicherti R."/>
            <person name="Tsui H.-C.T."/>
            <person name="Winkler M.E."/>
        </authorList>
    </citation>
    <scope>NUCLEOTIDE SEQUENCE</scope>
</reference>
<evidence type="ECO:0008006" key="2">
    <source>
        <dbReference type="Google" id="ProtNLM"/>
    </source>
</evidence>